<dbReference type="PANTHER" id="PTHR34009:SF2">
    <property type="entry name" value="PROTEIN STAR"/>
    <property type="match status" value="1"/>
</dbReference>
<dbReference type="GO" id="GO:0005886">
    <property type="term" value="C:plasma membrane"/>
    <property type="evidence" value="ECO:0007669"/>
    <property type="project" value="TreeGrafter"/>
</dbReference>
<reference evidence="3 4" key="2">
    <citation type="submission" date="2019-01" db="EMBL/GenBank/DDBJ databases">
        <title>The decoding of complex shrimp genome reveals the adaptation for benthos swimmer, frequently molting mechanism and breeding impact on genome.</title>
        <authorList>
            <person name="Sun Y."/>
            <person name="Gao Y."/>
            <person name="Yu Y."/>
        </authorList>
    </citation>
    <scope>NUCLEOTIDE SEQUENCE [LARGE SCALE GENOMIC DNA]</scope>
    <source>
        <tissue evidence="3">Muscle</tissue>
    </source>
</reference>
<keyword evidence="4" id="KW-1185">Reference proteome</keyword>
<dbReference type="Proteomes" id="UP000283509">
    <property type="component" value="Unassembled WGS sequence"/>
</dbReference>
<feature type="compositionally biased region" description="Gly residues" evidence="1">
    <location>
        <begin position="145"/>
        <end position="155"/>
    </location>
</feature>
<evidence type="ECO:0000313" key="3">
    <source>
        <dbReference type="EMBL" id="ROT72571.1"/>
    </source>
</evidence>
<dbReference type="InterPro" id="IPR006342">
    <property type="entry name" value="FkbM_mtfrase"/>
</dbReference>
<proteinExistence type="predicted"/>
<dbReference type="AlphaFoldDB" id="A0A423T802"/>
<evidence type="ECO:0000259" key="2">
    <source>
        <dbReference type="Pfam" id="PF05050"/>
    </source>
</evidence>
<feature type="domain" description="Methyltransferase FkbM" evidence="2">
    <location>
        <begin position="255"/>
        <end position="400"/>
    </location>
</feature>
<dbReference type="PANTHER" id="PTHR34009">
    <property type="entry name" value="PROTEIN STAR"/>
    <property type="match status" value="1"/>
</dbReference>
<dbReference type="GO" id="GO:0006888">
    <property type="term" value="P:endoplasmic reticulum to Golgi vesicle-mediated transport"/>
    <property type="evidence" value="ECO:0007669"/>
    <property type="project" value="TreeGrafter"/>
</dbReference>
<feature type="compositionally biased region" description="Low complexity" evidence="1">
    <location>
        <begin position="179"/>
        <end position="192"/>
    </location>
</feature>
<dbReference type="GO" id="GO:0005794">
    <property type="term" value="C:Golgi apparatus"/>
    <property type="evidence" value="ECO:0007669"/>
    <property type="project" value="TreeGrafter"/>
</dbReference>
<dbReference type="Pfam" id="PF05050">
    <property type="entry name" value="Methyltransf_21"/>
    <property type="match status" value="1"/>
</dbReference>
<sequence length="464" mass="50376">MKLSQRKEESARTPKKRAGCRDYTSPDKCVFKPHDILQLMSCAPPAGKDVGLPGTPTSEEELLKQECSSKAPSQKSYILLDKTDQPTSPLVKGGYPLVQCESRQILVDGASLSSGLPRYSLRLNKYKSPGQLVALRLQQNPPAGPGVGDPAGGLLPGAAPLLQHPRHQRRVPPAPQRPGPARGRAGVSSRIEGGTEGRGRIPKCFPRVHRGTGAEAFQRFAGEGDARHVPGGRGLRRRVPVQHPVAGGGVGLAGVLVEPNPESFARLLSKGRRGAWALNSCLSTTPRVSTMALNLHVVPERQAGNISADYWRSSSRGREMEASQDWQGVVKAEVLCLPLYSILAASRLTSLDFLSLDVEYVEMGVLSSLPWDKVDIKVLAIEHLTEEDLEAFMGERGYRLFAHQGEDWVFINGKSASNLSFPSLFAAHKGENYSKIELQLDFQGNSSCLKKEDCQISCPLKSLP</sequence>
<organism evidence="3 4">
    <name type="scientific">Penaeus vannamei</name>
    <name type="common">Whiteleg shrimp</name>
    <name type="synonym">Litopenaeus vannamei</name>
    <dbReference type="NCBI Taxonomy" id="6689"/>
    <lineage>
        <taxon>Eukaryota</taxon>
        <taxon>Metazoa</taxon>
        <taxon>Ecdysozoa</taxon>
        <taxon>Arthropoda</taxon>
        <taxon>Crustacea</taxon>
        <taxon>Multicrustacea</taxon>
        <taxon>Malacostraca</taxon>
        <taxon>Eumalacostraca</taxon>
        <taxon>Eucarida</taxon>
        <taxon>Decapoda</taxon>
        <taxon>Dendrobranchiata</taxon>
        <taxon>Penaeoidea</taxon>
        <taxon>Penaeidae</taxon>
        <taxon>Penaeus</taxon>
    </lineage>
</organism>
<reference evidence="3 4" key="1">
    <citation type="submission" date="2018-04" db="EMBL/GenBank/DDBJ databases">
        <authorList>
            <person name="Zhang X."/>
            <person name="Yuan J."/>
            <person name="Li F."/>
            <person name="Xiang J."/>
        </authorList>
    </citation>
    <scope>NUCLEOTIDE SEQUENCE [LARGE SCALE GENOMIC DNA]</scope>
    <source>
        <tissue evidence="3">Muscle</tissue>
    </source>
</reference>
<dbReference type="GO" id="GO:0016197">
    <property type="term" value="P:endosomal transport"/>
    <property type="evidence" value="ECO:0007669"/>
    <property type="project" value="TreeGrafter"/>
</dbReference>
<feature type="region of interest" description="Disordered" evidence="1">
    <location>
        <begin position="139"/>
        <end position="203"/>
    </location>
</feature>
<evidence type="ECO:0000313" key="4">
    <source>
        <dbReference type="Proteomes" id="UP000283509"/>
    </source>
</evidence>
<dbReference type="GO" id="GO:0031902">
    <property type="term" value="C:late endosome membrane"/>
    <property type="evidence" value="ECO:0007669"/>
    <property type="project" value="TreeGrafter"/>
</dbReference>
<protein>
    <recommendedName>
        <fullName evidence="2">Methyltransferase FkbM domain-containing protein</fullName>
    </recommendedName>
</protein>
<dbReference type="GO" id="GO:0005789">
    <property type="term" value="C:endoplasmic reticulum membrane"/>
    <property type="evidence" value="ECO:0007669"/>
    <property type="project" value="TreeGrafter"/>
</dbReference>
<evidence type="ECO:0000256" key="1">
    <source>
        <dbReference type="SAM" id="MobiDB-lite"/>
    </source>
</evidence>
<dbReference type="InterPro" id="IPR053202">
    <property type="entry name" value="EGF_Rcpt_Signaling_Reg"/>
</dbReference>
<dbReference type="OrthoDB" id="6357215at2759"/>
<feature type="compositionally biased region" description="Basic and acidic residues" evidence="1">
    <location>
        <begin position="1"/>
        <end position="12"/>
    </location>
</feature>
<feature type="region of interest" description="Disordered" evidence="1">
    <location>
        <begin position="1"/>
        <end position="22"/>
    </location>
</feature>
<dbReference type="EMBL" id="QCYY01002134">
    <property type="protein sequence ID" value="ROT72571.1"/>
    <property type="molecule type" value="Genomic_DNA"/>
</dbReference>
<gene>
    <name evidence="3" type="ORF">C7M84_009038</name>
</gene>
<accession>A0A423T802</accession>
<comment type="caution">
    <text evidence="3">The sequence shown here is derived from an EMBL/GenBank/DDBJ whole genome shotgun (WGS) entry which is preliminary data.</text>
</comment>
<name>A0A423T802_PENVA</name>